<dbReference type="InterPro" id="IPR056909">
    <property type="entry name" value="SU10_portal"/>
</dbReference>
<organism evidence="1 2">
    <name type="scientific">Rheinheimera tilapiae</name>
    <dbReference type="NCBI Taxonomy" id="875043"/>
    <lineage>
        <taxon>Bacteria</taxon>
        <taxon>Pseudomonadati</taxon>
        <taxon>Pseudomonadota</taxon>
        <taxon>Gammaproteobacteria</taxon>
        <taxon>Chromatiales</taxon>
        <taxon>Chromatiaceae</taxon>
        <taxon>Rheinheimera</taxon>
    </lineage>
</organism>
<evidence type="ECO:0000313" key="1">
    <source>
        <dbReference type="EMBL" id="MFC0047791.1"/>
    </source>
</evidence>
<proteinExistence type="predicted"/>
<reference evidence="1 2" key="1">
    <citation type="submission" date="2024-09" db="EMBL/GenBank/DDBJ databases">
        <authorList>
            <person name="Sun Q."/>
            <person name="Mori K."/>
        </authorList>
    </citation>
    <scope>NUCLEOTIDE SEQUENCE [LARGE SCALE GENOMIC DNA]</scope>
    <source>
        <strain evidence="1 2">KCTC 23315</strain>
    </source>
</reference>
<comment type="caution">
    <text evidence="1">The sequence shown here is derived from an EMBL/GenBank/DDBJ whole genome shotgun (WGS) entry which is preliminary data.</text>
</comment>
<gene>
    <name evidence="1" type="ORF">ACFFJP_05785</name>
</gene>
<evidence type="ECO:0000313" key="2">
    <source>
        <dbReference type="Proteomes" id="UP001589813"/>
    </source>
</evidence>
<protein>
    <recommendedName>
        <fullName evidence="3">Portal protein</fullName>
    </recommendedName>
</protein>
<sequence length="733" mass="83314">MSDKQVMKPGPKVYGHEYNPESKLDVLAQDLERKLSDTIFERATIDHRMVEDLQAYHGVYPKKESEDRENAGRANTNVKLTRAKTNAGEAQLVDLLFPNDDKNWGIRPTPVPEISKLLKNDEPEIVDGEQYADEQGNVITKGMVAKRKQELLDERCQAMEEEINDQLVECSYNSKARQAIHDSCVIGTGILKGPVVVGKLDKVYLETAPGEFTLEMKESFQPAVEVVRPWDFFPDMSASSIDEAEFVFERRYMSRQQLRDLTRRKGFPKEQIQRVLAMNANQTQHTSTYQDDVRQLAGLSDTLNDTRYETWEYHGPISYQVLEQLGAVEPSEGDNSQTEVIATVFYCGGIVLGARTHLMEYENYLPYRVFNWEKDDSCIFGIGIPRMAKDEQAIINSVWRMILDNGAITAGPQIGINPEAMEPADGSWALKPFKVWKMKKQYQDIRQVFSSFEFKSNLNDLSAIYQTARVLFDEVVGIPMLGQGEQGQSTQTLGGMSMLMNAANTVRRRQVKSFDDDITSPLIKDFYHYNMENSTKPDIKGDFQVDARGTSALLVKETQSQAIANFINMAGNSEIFAPALKIKSLEILRQWARTQSLPANVVPSDDEWKDYLKRAEEQAQSQPQDPAMAVEQLRVQQQQVKFQHETQIEQFKAQQRQQEMQFEAGLKLQLASSQERIELAKLAQEDKHNTEKLMTELKKVQTDHAANWQQFMAEVQIKKQAGLTANFGLDGVA</sequence>
<evidence type="ECO:0008006" key="3">
    <source>
        <dbReference type="Google" id="ProtNLM"/>
    </source>
</evidence>
<dbReference type="Proteomes" id="UP001589813">
    <property type="component" value="Unassembled WGS sequence"/>
</dbReference>
<keyword evidence="2" id="KW-1185">Reference proteome</keyword>
<accession>A0ABV6BA99</accession>
<dbReference type="RefSeq" id="WP_377241371.1">
    <property type="nucleotide sequence ID" value="NZ_JBHLXP010000001.1"/>
</dbReference>
<dbReference type="Pfam" id="PF23899">
    <property type="entry name" value="SU10_portal"/>
    <property type="match status" value="1"/>
</dbReference>
<dbReference type="EMBL" id="JBHLXP010000001">
    <property type="protein sequence ID" value="MFC0047791.1"/>
    <property type="molecule type" value="Genomic_DNA"/>
</dbReference>
<name>A0ABV6BA99_9GAMM</name>